<dbReference type="PANTHER" id="PTHR37534">
    <property type="entry name" value="TRANSCRIPTIONAL ACTIVATOR PROTEIN UGA3"/>
    <property type="match status" value="1"/>
</dbReference>
<evidence type="ECO:0000256" key="3">
    <source>
        <dbReference type="SAM" id="MobiDB-lite"/>
    </source>
</evidence>
<proteinExistence type="predicted"/>
<sequence>MKSRKTKGSHSFEGCKTCRRRHLKCDQTTPRCNRCRTSGLSCDFTPSLRWMVATGSAACFPKAEDESDAGQYSRRHLYSDDSRISMASSMLASISEDVASALNEVEEGSKTCGNSSQNTPVFTVGPFGVFSSQPIFNAETLYDCVEEPASSSAEETFRSSSFDAGSVPSPITTMSSSVPANAVERPPKQPAGVGDHAESVPDEAQIPESLADFFSESLDFLQWGDLFTWDSDVVGATAETCVATGSSQTYHRIEVPSNSVIENDGVMNSFADDVFTITDVDETVLWPEVDLAVDAPLLLKHFNDEVINQMGSLPINEKSGWRILNFPSAILTLSQISMLGGRREDVRHANLANFYGLIAVSSYHLSLNPLNFPDTARPESHWASLSSRTYRAAKHHLHTSLGTESSSDVKLKAKYKEQLMATGAVLATALVSGNTQDSKTYLVEMERLIRHRGLTKAKLSRRARLFHNIYAWMRVVSESTHVLEQDDPAVASSLRISNSNSSKTSSTATAPDQQLAGTSEPNEISHHNIGSEPTLDSFLHLEPFPPSTAQPEYPEDTQDIHLVNPRQCQEDMHMQIYGVPETWLRLVSQITRLANVMDRLRPRQSGHDAETLARLQPRSSELEEAVCALSSRFRGLDTADTGAPGPHIHMTRALSSALVIFFYRRVRSLHPMLLQGNVDQVIESLGAFDQALEENGLLGPGTAWPAFIAGAEAAGPEQP</sequence>
<feature type="region of interest" description="Disordered" evidence="3">
    <location>
        <begin position="495"/>
        <end position="554"/>
    </location>
</feature>
<dbReference type="Proteomes" id="UP000295083">
    <property type="component" value="Unassembled WGS sequence"/>
</dbReference>
<accession>A0A4R8QB40</accession>
<dbReference type="AlphaFoldDB" id="A0A4R8QB40"/>
<protein>
    <submittedName>
        <fullName evidence="5">Arginine metabolism regulation protein II</fullName>
    </submittedName>
</protein>
<evidence type="ECO:0000313" key="6">
    <source>
        <dbReference type="Proteomes" id="UP000295083"/>
    </source>
</evidence>
<gene>
    <name evidence="5" type="ORF">C8035_v008367</name>
</gene>
<organism evidence="5 6">
    <name type="scientific">Colletotrichum spinosum</name>
    <dbReference type="NCBI Taxonomy" id="1347390"/>
    <lineage>
        <taxon>Eukaryota</taxon>
        <taxon>Fungi</taxon>
        <taxon>Dikarya</taxon>
        <taxon>Ascomycota</taxon>
        <taxon>Pezizomycotina</taxon>
        <taxon>Sordariomycetes</taxon>
        <taxon>Hypocreomycetidae</taxon>
        <taxon>Glomerellales</taxon>
        <taxon>Glomerellaceae</taxon>
        <taxon>Colletotrichum</taxon>
        <taxon>Colletotrichum orbiculare species complex</taxon>
    </lineage>
</organism>
<dbReference type="GO" id="GO:0005634">
    <property type="term" value="C:nucleus"/>
    <property type="evidence" value="ECO:0007669"/>
    <property type="project" value="UniProtKB-SubCell"/>
</dbReference>
<dbReference type="GO" id="GO:0008270">
    <property type="term" value="F:zinc ion binding"/>
    <property type="evidence" value="ECO:0007669"/>
    <property type="project" value="InterPro"/>
</dbReference>
<dbReference type="SUPFAM" id="SSF57701">
    <property type="entry name" value="Zn2/Cys6 DNA-binding domain"/>
    <property type="match status" value="1"/>
</dbReference>
<feature type="compositionally biased region" description="Polar residues" evidence="3">
    <location>
        <begin position="511"/>
        <end position="522"/>
    </location>
</feature>
<name>A0A4R8QB40_9PEZI</name>
<dbReference type="PROSITE" id="PS50048">
    <property type="entry name" value="ZN2_CY6_FUNGAL_2"/>
    <property type="match status" value="1"/>
</dbReference>
<dbReference type="GO" id="GO:0000981">
    <property type="term" value="F:DNA-binding transcription factor activity, RNA polymerase II-specific"/>
    <property type="evidence" value="ECO:0007669"/>
    <property type="project" value="InterPro"/>
</dbReference>
<feature type="domain" description="Zn(2)-C6 fungal-type" evidence="4">
    <location>
        <begin position="14"/>
        <end position="44"/>
    </location>
</feature>
<feature type="compositionally biased region" description="Low complexity" evidence="3">
    <location>
        <begin position="495"/>
        <end position="510"/>
    </location>
</feature>
<dbReference type="InterPro" id="IPR036864">
    <property type="entry name" value="Zn2-C6_fun-type_DNA-bd_sf"/>
</dbReference>
<dbReference type="Pfam" id="PF11951">
    <property type="entry name" value="Fungal_trans_2"/>
    <property type="match status" value="1"/>
</dbReference>
<keyword evidence="6" id="KW-1185">Reference proteome</keyword>
<dbReference type="SMART" id="SM00066">
    <property type="entry name" value="GAL4"/>
    <property type="match status" value="1"/>
</dbReference>
<comment type="subcellular location">
    <subcellularLocation>
        <location evidence="1">Nucleus</location>
    </subcellularLocation>
</comment>
<feature type="compositionally biased region" description="Polar residues" evidence="3">
    <location>
        <begin position="169"/>
        <end position="179"/>
    </location>
</feature>
<dbReference type="InterPro" id="IPR021858">
    <property type="entry name" value="Fun_TF"/>
</dbReference>
<evidence type="ECO:0000313" key="5">
    <source>
        <dbReference type="EMBL" id="TDZ35902.1"/>
    </source>
</evidence>
<dbReference type="InterPro" id="IPR001138">
    <property type="entry name" value="Zn2Cys6_DnaBD"/>
</dbReference>
<dbReference type="Gene3D" id="4.10.240.10">
    <property type="entry name" value="Zn(2)-C6 fungal-type DNA-binding domain"/>
    <property type="match status" value="1"/>
</dbReference>
<evidence type="ECO:0000256" key="2">
    <source>
        <dbReference type="ARBA" id="ARBA00023242"/>
    </source>
</evidence>
<keyword evidence="2" id="KW-0539">Nucleus</keyword>
<dbReference type="Pfam" id="PF00172">
    <property type="entry name" value="Zn_clus"/>
    <property type="match status" value="1"/>
</dbReference>
<feature type="region of interest" description="Disordered" evidence="3">
    <location>
        <begin position="155"/>
        <end position="201"/>
    </location>
</feature>
<reference evidence="5 6" key="1">
    <citation type="submission" date="2018-11" db="EMBL/GenBank/DDBJ databases">
        <title>Genome sequence and assembly of Colletotrichum spinosum.</title>
        <authorList>
            <person name="Gan P."/>
            <person name="Shirasu K."/>
        </authorList>
    </citation>
    <scope>NUCLEOTIDE SEQUENCE [LARGE SCALE GENOMIC DNA]</scope>
    <source>
        <strain evidence="5 6">CBS 515.97</strain>
    </source>
</reference>
<evidence type="ECO:0000256" key="1">
    <source>
        <dbReference type="ARBA" id="ARBA00004123"/>
    </source>
</evidence>
<dbReference type="EMBL" id="QAPG01000036">
    <property type="protein sequence ID" value="TDZ35902.1"/>
    <property type="molecule type" value="Genomic_DNA"/>
</dbReference>
<dbReference type="CDD" id="cd00067">
    <property type="entry name" value="GAL4"/>
    <property type="match status" value="1"/>
</dbReference>
<evidence type="ECO:0000259" key="4">
    <source>
        <dbReference type="PROSITE" id="PS50048"/>
    </source>
</evidence>
<dbReference type="PROSITE" id="PS00463">
    <property type="entry name" value="ZN2_CY6_FUNGAL_1"/>
    <property type="match status" value="1"/>
</dbReference>
<comment type="caution">
    <text evidence="5">The sequence shown here is derived from an EMBL/GenBank/DDBJ whole genome shotgun (WGS) entry which is preliminary data.</text>
</comment>
<dbReference type="PANTHER" id="PTHR37534:SF46">
    <property type="entry name" value="ZN(II)2CYS6 TRANSCRIPTION FACTOR (EUROFUNG)"/>
    <property type="match status" value="1"/>
</dbReference>